<keyword evidence="2" id="KW-1185">Reference proteome</keyword>
<dbReference type="EMBL" id="MU394312">
    <property type="protein sequence ID" value="KAI6086879.1"/>
    <property type="molecule type" value="Genomic_DNA"/>
</dbReference>
<evidence type="ECO:0000313" key="2">
    <source>
        <dbReference type="Proteomes" id="UP001497680"/>
    </source>
</evidence>
<proteinExistence type="predicted"/>
<reference evidence="1 2" key="1">
    <citation type="journal article" date="2022" name="New Phytol.">
        <title>Ecological generalism drives hyperdiversity of secondary metabolite gene clusters in xylarialean endophytes.</title>
        <authorList>
            <person name="Franco M.E.E."/>
            <person name="Wisecaver J.H."/>
            <person name="Arnold A.E."/>
            <person name="Ju Y.M."/>
            <person name="Slot J.C."/>
            <person name="Ahrendt S."/>
            <person name="Moore L.P."/>
            <person name="Eastman K.E."/>
            <person name="Scott K."/>
            <person name="Konkel Z."/>
            <person name="Mondo S.J."/>
            <person name="Kuo A."/>
            <person name="Hayes R.D."/>
            <person name="Haridas S."/>
            <person name="Andreopoulos B."/>
            <person name="Riley R."/>
            <person name="LaButti K."/>
            <person name="Pangilinan J."/>
            <person name="Lipzen A."/>
            <person name="Amirebrahimi M."/>
            <person name="Yan J."/>
            <person name="Adam C."/>
            <person name="Keymanesh K."/>
            <person name="Ng V."/>
            <person name="Louie K."/>
            <person name="Northen T."/>
            <person name="Drula E."/>
            <person name="Henrissat B."/>
            <person name="Hsieh H.M."/>
            <person name="Youens-Clark K."/>
            <person name="Lutzoni F."/>
            <person name="Miadlikowska J."/>
            <person name="Eastwood D.C."/>
            <person name="Hamelin R.C."/>
            <person name="Grigoriev I.V."/>
            <person name="U'Ren J.M."/>
        </authorList>
    </citation>
    <scope>NUCLEOTIDE SEQUENCE [LARGE SCALE GENOMIC DNA]</scope>
    <source>
        <strain evidence="1 2">ER1909</strain>
    </source>
</reference>
<name>A0ACC0D2I8_9PEZI</name>
<dbReference type="Proteomes" id="UP001497680">
    <property type="component" value="Unassembled WGS sequence"/>
</dbReference>
<sequence length="421" mass="48389">MATPIPYRWHRPYPYNENGTQNGGFANRMPNPTDAQLDSLKGIFPQLCHTTKNFSLFTHVPLALNTFNCRSNHIRSRGVWVYVHDKLQDARCPPADGCLPSFPDGVREDFETPWTSVATNPDRRGLPRYRFAVWIFHNANLGGSVSDRRQLIFSFVFWDRETDEMHWHDTGLNMFEQERRWDQMREWWQAVTDTGLPNDTAPIEKFGPTIPVVGPNGERLPRIVWGSIGQRYRGTPHNQLSPLHFRVETLINRDILRSPRTITNSATKIFNTCMTAPTSTREPPAPRHIFPRASFQAIMSWIMFLGVYANPNEGPHPTTSPLLHEDGPRLSLLVTGLHPETMPTLIVLLNKILYHCRTRDQGLREAYTNIRTLRSTYGISDNTSLNRAVRSITWNDDSDLEQLPFDGLTVKMPIKIIRETH</sequence>
<evidence type="ECO:0000313" key="1">
    <source>
        <dbReference type="EMBL" id="KAI6086879.1"/>
    </source>
</evidence>
<accession>A0ACC0D2I8</accession>
<gene>
    <name evidence="1" type="ORF">F4821DRAFT_278345</name>
</gene>
<protein>
    <submittedName>
        <fullName evidence="1">Uncharacterized protein</fullName>
    </submittedName>
</protein>
<comment type="caution">
    <text evidence="1">The sequence shown here is derived from an EMBL/GenBank/DDBJ whole genome shotgun (WGS) entry which is preliminary data.</text>
</comment>
<organism evidence="1 2">
    <name type="scientific">Hypoxylon rubiginosum</name>
    <dbReference type="NCBI Taxonomy" id="110542"/>
    <lineage>
        <taxon>Eukaryota</taxon>
        <taxon>Fungi</taxon>
        <taxon>Dikarya</taxon>
        <taxon>Ascomycota</taxon>
        <taxon>Pezizomycotina</taxon>
        <taxon>Sordariomycetes</taxon>
        <taxon>Xylariomycetidae</taxon>
        <taxon>Xylariales</taxon>
        <taxon>Hypoxylaceae</taxon>
        <taxon>Hypoxylon</taxon>
    </lineage>
</organism>